<feature type="compositionally biased region" description="Polar residues" evidence="17">
    <location>
        <begin position="236"/>
        <end position="248"/>
    </location>
</feature>
<evidence type="ECO:0000256" key="14">
    <source>
        <dbReference type="ARBA" id="ARBA00047899"/>
    </source>
</evidence>
<dbReference type="PANTHER" id="PTHR37079">
    <property type="entry name" value="SERINE/THREONINE-PROTEIN KINASE ATM"/>
    <property type="match status" value="1"/>
</dbReference>
<dbReference type="Gene3D" id="1.10.1070.11">
    <property type="entry name" value="Phosphatidylinositol 3-/4-kinase, catalytic domain"/>
    <property type="match status" value="1"/>
</dbReference>
<keyword evidence="7 16" id="KW-0808">Transferase</keyword>
<feature type="domain" description="FAT" evidence="19">
    <location>
        <begin position="1975"/>
        <end position="2579"/>
    </location>
</feature>
<evidence type="ECO:0000256" key="6">
    <source>
        <dbReference type="ARBA" id="ARBA00022527"/>
    </source>
</evidence>
<dbReference type="OrthoDB" id="381190at2759"/>
<sequence length="3058" mass="345857">MSSEHARNLSKIIEKLESSKPKERQEGLTELRTAFARESAITKLDEGDGKAWKAVFSAVFKPVLIERKACTKTGTLPTATAGAGAQAMRRLREAASTVRWLVERSVKKLNKGAVKMILHHLRATMIWCNEPLEPIALDYAKTLRRILSWAPHLQHLDEETWVSLVERGMNIVLGDKVRRRLDEGDMDENAREGSVAPSMNMDEEEAYIDDEEEGLSTPSTVASATSRKRRRPPEPSTSKLPPQTARSPNKSKHPGSVGLVQIEFMSILVILLQSPSAPFLSAEHPYLPTALLDRFRLFLSKHSSETSMHHDYLLALSATLSRLALNNCAAVARFARDTWDDLLRLWGTKNQRMKEDLIIVLRTLFPYLSSEYLDVPPMNTSLYRAGLTKLWDLLSGEAGSRWGVEGLSLESLRLQMIRPDIAESSQGAFIANTYRYGWQFTASQALTWVILELQADCAKQLYLLSESAHSNSSDEATARGKRARLIDPITSLLQLLKTQASPSTQAYRLQILLFFVDGHWKVLHDSLQEAVRDTLLQLISFEDSLIQSWAFLCLAAIAYSEGTILIITDSSLTSPVVPTTFWDTAWTHAMRRINVHAVSRAACHAACSFLLYARRSISQQNVLTEIEALAKDLNVQGPPFPYESVCAFLALCIQIVSQDVRLYRMQYEDRILSWLCDNWRIPSGGRLKMPLHTIGDVLMLLENICSLSWRAAPICDIALPDCRMVDFLSDEERSSIIRDFVLSAYLPPYRNTTSLRRGVPPGDNETTVKFDLNAIQDTHNLAQPRDRERRVSTMLLRMAEEATTSWAASKELSGYLSAERLRTLLDLSTTSLWFESTLVLNGTIPNKRALQAACRVIGLVTPLIADHRWMAEERALILSGLQSLVMSTHCGDWHIPWETFLPPDEGTGIRRSVLQSLTITPGEEAKQLQSARRALQRVIMHTPEVQDTFTSLMILVRNVLRRFVGQTGVEASQPQASDDDGFGPVRTTSDMGALDSSQQSRLDTNASRMVVSTCISSLASIPMLLSASGEPTRDKDLTDIVLGSEDDHFFLLASTYLHNIRQGLLAISTSNLDRLLQRLEDLLAYYTHSRDPRSQQIAIQCLDSTMNLWLQQPIASSDTGSKVQLLCHYLSMTWVKGRFRSWRVREGLVRFFDNYLTQDYSQRFWVMGTEGDDMDPAPADILPKMIVDEDIRVRFRAVLANARLFRLMPMRDLDLSTIYQTLQTSLKDFLDSYEFLLTRLLCLGNIMVVSSAIRRGPYWHLLETCLYKPAFTKHIESVLLGIGERMGLRPSQLFAAYASQIAYSLQQTGMNFLQLPPHLLGYRDRRECAEATFRAFTPTNLLSNGPSHAVTHGQQLFISHCNAIQKSKAEGIRDCYADIIGYQIVIWFGEDRKPEDLEQVLQLRTQDLPQIRALDQYLKQEVPGIVVAILRTLREQDHSFEGPLIQCLKNANVLDAADIFSSLVKYRTAEVFPAHVPNLPAFDAETVLRALLWFQERIPDVESPAATYHILHRLFAELERSPLVNEQFRLINAICTWIALHGNHFEDATLLYTLAKWATSILTQADLAFAAQSILEWSLARYLRNAEIGSRLPNLLVHISCAAHNFARCTQDSLVTTLGHDLMRWAEKQIQRLSENRSLRYYITKALMAWPQDLPANLRSLVDDVTSRDLSKLLRDQHISVSKFRLARRLCDVAVQSGYSQEQFIRSDFWRLKDCIPPRAQLQEEDVEAFATLLATHGSFNNIFGHESSSRSLRARHCGAEQDIVGQELAHSQRTILVSLVTMLDSVSVRHVDDAYQTLCSLLSVYEPDALISKDLRSDIGNELGHLRTYPMMTVKKPLNGLLEFLTRASSLDLASDFERWISHITQQLSDFLAQTDLFFAPLSHLLRSDPVFAEEALPILVYCALQTQPAQPSSAPSLRKYLSDYFTSVLAAEEASVASIRSVVDVNLHLRHFNPARTKDALGHDKWLDVDYVLLSQGSLKCGAYTTALLFLELGAEYGQERALDTTITEDILFDIYSHIDEPDGFYGVKTNDLRRFLVRRLHHEGQWEKAFHLHGATFEASMSEQSNTGGLVHALHAFGFDHLAMSTLSSRPASAASDLALTYHMAWRIGTWDLPGRTEERNSGASLYKVMRAIHRERNESTVDAILYDALLDELAYLRTLGNENMAEIRQVARNLMCLQQVKRWRDPGVQSALHARNGDACDHVTFTELDLDRDFPDIESVMTARISLARSVRQKEQREQIGNLPSGFGRGIIAFETRTLLELAREARRADHPQVALNAVTRAQNLHIKPPPEVANEFADVLWAMKEHKLAVQTLASLLTEEFELSTKDDSAKLRSSLLLARLGAWSAEASLEKPEVIATRFFSPAIKRLRSGTSDHQNMHPEYGPVYHQYAIFAEKQYHAIVNSPDALRWKLYVDRKTEEIKQRQDQIHRTQPQSAEWISLSKEQSKAKKVLELDKSQFQEYKRRRDQYLACAVEMYATTLQHCDDFDHDAILSLCSLWMANFDNPDAQVDFGKFLARVPSHKFIFLAHQLSARLLKPRSGQISTNQQVLQSLIMRICREHPFHSLYQVFCLKADNDVPETLSASRRLSGRHETSSTQADRASAATDIFNRLRGDATCQARLQDIELICDASLEWAKHPIKGLYDKNKTGPFPIPDGMKIRKIHNVRVPVLTVRTPPDPTLQYTNYVSIDRFEPSYFTSGGNNLPKITICVGSDGRKYKQLYKGEGDDDMRQDAVMEQVFDLVNNLLRKNRAARKRNLKVRDYRVIPLASQAGILEFVENTSPLRDWLLKAHPRYRPTDLEHNRVHTTLFNKQKACRGDQGVMTELFLQIRKQFKPVMRHYFTEKHKTPMSWFVTRLNYTRSAATTSIVGHVLGLGDRHLSNILLDNSTGELVHIDLGISFDQGKLLPIPERVPFRLTADMVDGMGMSGTQGVFQRCAEETLQVLRDQSEVILTVLEVFRYDPLHSWSASELKIKRVQGSANETSVLTGEALRFALGIDLISGAADEAADRALSSVKRKLDKTLSAEYVVNDLIAEATDVNNLANMFAGWMAWY</sequence>
<dbReference type="PROSITE" id="PS51189">
    <property type="entry name" value="FAT"/>
    <property type="match status" value="1"/>
</dbReference>
<dbReference type="InterPro" id="IPR003152">
    <property type="entry name" value="FATC_dom"/>
</dbReference>
<keyword evidence="11 16" id="KW-0067">ATP-binding</keyword>
<keyword evidence="10 16" id="KW-0418">Kinase</keyword>
<keyword evidence="16" id="KW-0779">Telomere</keyword>
<dbReference type="InterPro" id="IPR036940">
    <property type="entry name" value="PI3/4_kinase_cat_sf"/>
</dbReference>
<feature type="region of interest" description="Disordered" evidence="17">
    <location>
        <begin position="208"/>
        <end position="254"/>
    </location>
</feature>
<evidence type="ECO:0000256" key="3">
    <source>
        <dbReference type="ARBA" id="ARBA00011370"/>
    </source>
</evidence>
<protein>
    <recommendedName>
        <fullName evidence="5 16">Serine/threonine-protein kinase Tel1</fullName>
        <ecNumber evidence="4 16">2.7.11.1</ecNumber>
    </recommendedName>
</protein>
<feature type="domain" description="FATC" evidence="20">
    <location>
        <begin position="3026"/>
        <end position="3058"/>
    </location>
</feature>
<keyword evidence="22" id="KW-1185">Reference proteome</keyword>
<keyword evidence="6 16" id="KW-0723">Serine/threonine-protein kinase</keyword>
<dbReference type="PANTHER" id="PTHR37079:SF4">
    <property type="entry name" value="SERINE_THREONINE-PROTEIN KINASE ATM"/>
    <property type="match status" value="1"/>
</dbReference>
<comment type="catalytic activity">
    <reaction evidence="14 16">
        <text>L-threonyl-[protein] + ATP = O-phospho-L-threonyl-[protein] + ADP + H(+)</text>
        <dbReference type="Rhea" id="RHEA:46608"/>
        <dbReference type="Rhea" id="RHEA-COMP:11060"/>
        <dbReference type="Rhea" id="RHEA-COMP:11605"/>
        <dbReference type="ChEBI" id="CHEBI:15378"/>
        <dbReference type="ChEBI" id="CHEBI:30013"/>
        <dbReference type="ChEBI" id="CHEBI:30616"/>
        <dbReference type="ChEBI" id="CHEBI:61977"/>
        <dbReference type="ChEBI" id="CHEBI:456216"/>
        <dbReference type="EC" id="2.7.11.1"/>
    </reaction>
</comment>
<evidence type="ECO:0000256" key="13">
    <source>
        <dbReference type="ARBA" id="ARBA00025079"/>
    </source>
</evidence>
<feature type="region of interest" description="Disordered" evidence="17">
    <location>
        <begin position="183"/>
        <end position="202"/>
    </location>
</feature>
<evidence type="ECO:0000256" key="5">
    <source>
        <dbReference type="ARBA" id="ARBA00014619"/>
    </source>
</evidence>
<evidence type="ECO:0000313" key="22">
    <source>
        <dbReference type="Proteomes" id="UP000250043"/>
    </source>
</evidence>
<dbReference type="Gene3D" id="3.30.1010.10">
    <property type="entry name" value="Phosphatidylinositol 3-kinase Catalytic Subunit, Chain A, domain 4"/>
    <property type="match status" value="1"/>
</dbReference>
<dbReference type="InterPro" id="IPR016024">
    <property type="entry name" value="ARM-type_fold"/>
</dbReference>
<dbReference type="InterPro" id="IPR021668">
    <property type="entry name" value="TAN"/>
</dbReference>
<dbReference type="Proteomes" id="UP000250043">
    <property type="component" value="Unassembled WGS sequence"/>
</dbReference>
<reference evidence="21 22" key="1">
    <citation type="submission" date="2016-07" db="EMBL/GenBank/DDBJ databases">
        <title>Draft genome of the white-rot fungus Obba rivulosa 3A-2.</title>
        <authorList>
            <consortium name="DOE Joint Genome Institute"/>
            <person name="Miettinen O."/>
            <person name="Riley R."/>
            <person name="Acob R."/>
            <person name="Barry K."/>
            <person name="Cullen D."/>
            <person name="De Vries R."/>
            <person name="Hainaut M."/>
            <person name="Hatakka A."/>
            <person name="Henrissat B."/>
            <person name="Hilden K."/>
            <person name="Kuo R."/>
            <person name="Labutti K."/>
            <person name="Lipzen A."/>
            <person name="Makela M.R."/>
            <person name="Sandor L."/>
            <person name="Spatafora J.W."/>
            <person name="Grigoriev I.V."/>
            <person name="Hibbett D.S."/>
        </authorList>
    </citation>
    <scope>NUCLEOTIDE SEQUENCE [LARGE SCALE GENOMIC DNA]</scope>
    <source>
        <strain evidence="21 22">3A-2</strain>
    </source>
</reference>
<dbReference type="GO" id="GO:0004674">
    <property type="term" value="F:protein serine/threonine kinase activity"/>
    <property type="evidence" value="ECO:0007669"/>
    <property type="project" value="UniProtKB-KW"/>
</dbReference>
<dbReference type="SMART" id="SM01342">
    <property type="entry name" value="TAN"/>
    <property type="match status" value="1"/>
</dbReference>
<evidence type="ECO:0000256" key="10">
    <source>
        <dbReference type="ARBA" id="ARBA00022777"/>
    </source>
</evidence>
<feature type="domain" description="PI3K/PI4K catalytic" evidence="18">
    <location>
        <begin position="2696"/>
        <end position="3010"/>
    </location>
</feature>
<evidence type="ECO:0000259" key="19">
    <source>
        <dbReference type="PROSITE" id="PS51189"/>
    </source>
</evidence>
<dbReference type="EC" id="2.7.11.1" evidence="4 16"/>
<feature type="compositionally biased region" description="Polar residues" evidence="17">
    <location>
        <begin position="986"/>
        <end position="1002"/>
    </location>
</feature>
<dbReference type="InterPro" id="IPR000403">
    <property type="entry name" value="PI3/4_kinase_cat_dom"/>
</dbReference>
<dbReference type="SUPFAM" id="SSF48371">
    <property type="entry name" value="ARM repeat"/>
    <property type="match status" value="1"/>
</dbReference>
<proteinExistence type="inferred from homology"/>
<dbReference type="PROSITE" id="PS00916">
    <property type="entry name" value="PI3_4_KINASE_2"/>
    <property type="match status" value="1"/>
</dbReference>
<dbReference type="GO" id="GO:0005524">
    <property type="term" value="F:ATP binding"/>
    <property type="evidence" value="ECO:0007669"/>
    <property type="project" value="UniProtKB-KW"/>
</dbReference>
<dbReference type="SMART" id="SM01343">
    <property type="entry name" value="FATC"/>
    <property type="match status" value="1"/>
</dbReference>
<evidence type="ECO:0000256" key="17">
    <source>
        <dbReference type="SAM" id="MobiDB-lite"/>
    </source>
</evidence>
<evidence type="ECO:0000313" key="21">
    <source>
        <dbReference type="EMBL" id="OCH96239.1"/>
    </source>
</evidence>
<keyword evidence="12 16" id="KW-0539">Nucleus</keyword>
<dbReference type="GO" id="GO:0006281">
    <property type="term" value="P:DNA repair"/>
    <property type="evidence" value="ECO:0007669"/>
    <property type="project" value="InterPro"/>
</dbReference>
<comment type="similarity">
    <text evidence="2 16">Belongs to the PI3/PI4-kinase family. ATM subfamily.</text>
</comment>
<dbReference type="InterPro" id="IPR011009">
    <property type="entry name" value="Kinase-like_dom_sf"/>
</dbReference>
<evidence type="ECO:0000256" key="2">
    <source>
        <dbReference type="ARBA" id="ARBA00010769"/>
    </source>
</evidence>
<keyword evidence="8 16" id="KW-0547">Nucleotide-binding</keyword>
<evidence type="ECO:0000259" key="18">
    <source>
        <dbReference type="PROSITE" id="PS50290"/>
    </source>
</evidence>
<dbReference type="Pfam" id="PF02260">
    <property type="entry name" value="FATC"/>
    <property type="match status" value="1"/>
</dbReference>
<dbReference type="GO" id="GO:0005634">
    <property type="term" value="C:nucleus"/>
    <property type="evidence" value="ECO:0007669"/>
    <property type="project" value="UniProtKB-SubCell"/>
</dbReference>
<evidence type="ECO:0000256" key="8">
    <source>
        <dbReference type="ARBA" id="ARBA00022741"/>
    </source>
</evidence>
<keyword evidence="16" id="KW-0158">Chromosome</keyword>
<comment type="function">
    <text evidence="13 16">Serine/threonine protein kinase which activates checkpoint signaling upon genotoxic stresses such as ionizing radiation (IR), ultraviolet light (UV), or DNA replication stalling, thereby acting as a DNA damage sensor. Recognizes the substrate consensus sequence [ST]-Q. Phosphorylates histone H2A to form H2AS128ph (gamma-H2A) at sites of DNA damage, involved in the regulation of DNA damage response mechanism. Required for the control of telomere length and genome stability.</text>
</comment>
<evidence type="ECO:0000256" key="1">
    <source>
        <dbReference type="ARBA" id="ARBA00004123"/>
    </source>
</evidence>
<comment type="subunit">
    <text evidence="3">Associates with DNA double-strand breaks.</text>
</comment>
<evidence type="ECO:0000256" key="7">
    <source>
        <dbReference type="ARBA" id="ARBA00022679"/>
    </source>
</evidence>
<gene>
    <name evidence="21" type="ORF">OBBRIDRAFT_883174</name>
</gene>
<dbReference type="EMBL" id="KV722331">
    <property type="protein sequence ID" value="OCH96239.1"/>
    <property type="molecule type" value="Genomic_DNA"/>
</dbReference>
<dbReference type="GO" id="GO:0000781">
    <property type="term" value="C:chromosome, telomeric region"/>
    <property type="evidence" value="ECO:0007669"/>
    <property type="project" value="UniProtKB-SubCell"/>
</dbReference>
<feature type="region of interest" description="Disordered" evidence="17">
    <location>
        <begin position="968"/>
        <end position="1002"/>
    </location>
</feature>
<evidence type="ECO:0000256" key="4">
    <source>
        <dbReference type="ARBA" id="ARBA00012513"/>
    </source>
</evidence>
<name>A0A8E2DVD2_9APHY</name>
<accession>A0A8E2DVD2</accession>
<evidence type="ECO:0000256" key="15">
    <source>
        <dbReference type="ARBA" id="ARBA00048679"/>
    </source>
</evidence>
<comment type="catalytic activity">
    <reaction evidence="15">
        <text>L-seryl-[protein] + ATP = O-phospho-L-seryl-[protein] + ADP + H(+)</text>
        <dbReference type="Rhea" id="RHEA:17989"/>
        <dbReference type="Rhea" id="RHEA-COMP:9863"/>
        <dbReference type="Rhea" id="RHEA-COMP:11604"/>
        <dbReference type="ChEBI" id="CHEBI:15378"/>
        <dbReference type="ChEBI" id="CHEBI:29999"/>
        <dbReference type="ChEBI" id="CHEBI:30616"/>
        <dbReference type="ChEBI" id="CHEBI:83421"/>
        <dbReference type="ChEBI" id="CHEBI:456216"/>
        <dbReference type="EC" id="2.7.11.1"/>
    </reaction>
</comment>
<feature type="compositionally biased region" description="Polar residues" evidence="17">
    <location>
        <begin position="216"/>
        <end position="225"/>
    </location>
</feature>
<comment type="subcellular location">
    <subcellularLocation>
        <location evidence="16">Chromosome</location>
        <location evidence="16">Telomere</location>
    </subcellularLocation>
    <subcellularLocation>
        <location evidence="1 16">Nucleus</location>
    </subcellularLocation>
</comment>
<evidence type="ECO:0000256" key="12">
    <source>
        <dbReference type="ARBA" id="ARBA00023242"/>
    </source>
</evidence>
<evidence type="ECO:0000256" key="11">
    <source>
        <dbReference type="ARBA" id="ARBA00022840"/>
    </source>
</evidence>
<evidence type="ECO:0000259" key="20">
    <source>
        <dbReference type="PROSITE" id="PS51190"/>
    </source>
</evidence>
<evidence type="ECO:0000256" key="16">
    <source>
        <dbReference type="RuleBase" id="RU365027"/>
    </source>
</evidence>
<dbReference type="InterPro" id="IPR014009">
    <property type="entry name" value="PIK_FAT"/>
</dbReference>
<organism evidence="21 22">
    <name type="scientific">Obba rivulosa</name>
    <dbReference type="NCBI Taxonomy" id="1052685"/>
    <lineage>
        <taxon>Eukaryota</taxon>
        <taxon>Fungi</taxon>
        <taxon>Dikarya</taxon>
        <taxon>Basidiomycota</taxon>
        <taxon>Agaricomycotina</taxon>
        <taxon>Agaricomycetes</taxon>
        <taxon>Polyporales</taxon>
        <taxon>Gelatoporiaceae</taxon>
        <taxon>Obba</taxon>
    </lineage>
</organism>
<dbReference type="InterPro" id="IPR018936">
    <property type="entry name" value="PI3/4_kinase_CS"/>
</dbReference>
<keyword evidence="16" id="KW-0156">Chromatin regulator</keyword>
<dbReference type="SUPFAM" id="SSF56112">
    <property type="entry name" value="Protein kinase-like (PK-like)"/>
    <property type="match status" value="1"/>
</dbReference>
<dbReference type="InterPro" id="IPR044107">
    <property type="entry name" value="PIKKc_ATM"/>
</dbReference>
<keyword evidence="9 16" id="KW-0227">DNA damage</keyword>
<dbReference type="SMART" id="SM00146">
    <property type="entry name" value="PI3Kc"/>
    <property type="match status" value="1"/>
</dbReference>
<dbReference type="PROSITE" id="PS51190">
    <property type="entry name" value="FATC"/>
    <property type="match status" value="1"/>
</dbReference>
<evidence type="ECO:0000256" key="9">
    <source>
        <dbReference type="ARBA" id="ARBA00022763"/>
    </source>
</evidence>
<dbReference type="GO" id="GO:0006325">
    <property type="term" value="P:chromatin organization"/>
    <property type="evidence" value="ECO:0007669"/>
    <property type="project" value="UniProtKB-KW"/>
</dbReference>
<dbReference type="Pfam" id="PF11640">
    <property type="entry name" value="TAN"/>
    <property type="match status" value="1"/>
</dbReference>
<dbReference type="GO" id="GO:0035556">
    <property type="term" value="P:intracellular signal transduction"/>
    <property type="evidence" value="ECO:0007669"/>
    <property type="project" value="UniProtKB-ARBA"/>
</dbReference>
<dbReference type="InterPro" id="IPR038980">
    <property type="entry name" value="ATM_plant"/>
</dbReference>
<dbReference type="PROSITE" id="PS50290">
    <property type="entry name" value="PI3_4_KINASE_3"/>
    <property type="match status" value="1"/>
</dbReference>
<dbReference type="CDD" id="cd05171">
    <property type="entry name" value="PIKKc_ATM"/>
    <property type="match status" value="1"/>
</dbReference>
<dbReference type="Pfam" id="PF00454">
    <property type="entry name" value="PI3_PI4_kinase"/>
    <property type="match status" value="1"/>
</dbReference>
<feature type="region of interest" description="Disordered" evidence="17">
    <location>
        <begin position="1"/>
        <end position="27"/>
    </location>
</feature>